<dbReference type="InterPro" id="IPR006598">
    <property type="entry name" value="CAP10"/>
</dbReference>
<comment type="caution">
    <text evidence="4">The sequence shown here is derived from an EMBL/GenBank/DDBJ whole genome shotgun (WGS) entry which is preliminary data.</text>
</comment>
<organism evidence="4">
    <name type="scientific">Salvia splendens</name>
    <name type="common">Scarlet sage</name>
    <dbReference type="NCBI Taxonomy" id="180675"/>
    <lineage>
        <taxon>Eukaryota</taxon>
        <taxon>Viridiplantae</taxon>
        <taxon>Streptophyta</taxon>
        <taxon>Embryophyta</taxon>
        <taxon>Tracheophyta</taxon>
        <taxon>Spermatophyta</taxon>
        <taxon>Magnoliopsida</taxon>
        <taxon>eudicotyledons</taxon>
        <taxon>Gunneridae</taxon>
        <taxon>Pentapetalae</taxon>
        <taxon>asterids</taxon>
        <taxon>lamiids</taxon>
        <taxon>Lamiales</taxon>
        <taxon>Lamiaceae</taxon>
        <taxon>Nepetoideae</taxon>
        <taxon>Mentheae</taxon>
        <taxon>Salviinae</taxon>
        <taxon>Salvia</taxon>
        <taxon>Salvia subgen. Calosphace</taxon>
        <taxon>core Calosphace</taxon>
    </lineage>
</organism>
<protein>
    <recommendedName>
        <fullName evidence="3">Glycosyl transferase CAP10 domain-containing protein</fullName>
    </recommendedName>
</protein>
<dbReference type="AlphaFoldDB" id="A0A8X8YTX6"/>
<dbReference type="Pfam" id="PF05686">
    <property type="entry name" value="Glyco_transf_90"/>
    <property type="match status" value="1"/>
</dbReference>
<feature type="coiled-coil region" evidence="1">
    <location>
        <begin position="303"/>
        <end position="330"/>
    </location>
</feature>
<proteinExistence type="predicted"/>
<name>A0A8X8YTX6_SALSN</name>
<sequence>MDSRGLAPLEKHGDHRGNGGGGAAHFRITILGGKMYVGNFEEAFQSRGSFTLWGFAQLMRRYGGKLPDLELIFDCNDRPVVEAEKYEAAGAIPPPLFKYCADNRTVDIVFPDWSFWGWTEDWDEEARKAFNQTNLANQCTHRYKIYAQGWGWSVSEKYILACNSPTLLINSRWHDFFSRGLIPQRHYWPIRDAQKCSSIKFAVEYGNNHTAKAKKIGEAGSHFAHEALKMENIYDYMFHLLNEYAKLFKYKSKIPPNATQLCSELLACPAQGKLMEFMEETIEKSPSDSPPCKMPPPFKLRDLGDFARANMEAINEVEALEDEYGRKQYERK</sequence>
<dbReference type="SMART" id="SM00672">
    <property type="entry name" value="CAP10"/>
    <property type="match status" value="1"/>
</dbReference>
<gene>
    <name evidence="4" type="ORF">SASPL_102524</name>
</gene>
<evidence type="ECO:0000256" key="2">
    <source>
        <dbReference type="SAM" id="MobiDB-lite"/>
    </source>
</evidence>
<reference evidence="4" key="2">
    <citation type="submission" date="2020-08" db="EMBL/GenBank/DDBJ databases">
        <title>Plant Genome Project.</title>
        <authorList>
            <person name="Zhang R.-G."/>
        </authorList>
    </citation>
    <scope>NUCLEOTIDE SEQUENCE</scope>
    <source>
        <strain evidence="4">Huo1</strain>
        <tissue evidence="4">Leaf</tissue>
    </source>
</reference>
<feature type="domain" description="Glycosyl transferase CAP10" evidence="3">
    <location>
        <begin position="65"/>
        <end position="251"/>
    </location>
</feature>
<evidence type="ECO:0000313" key="5">
    <source>
        <dbReference type="Proteomes" id="UP000298416"/>
    </source>
</evidence>
<dbReference type="PANTHER" id="PTHR12203">
    <property type="entry name" value="KDEL LYS-ASP-GLU-LEU CONTAINING - RELATED"/>
    <property type="match status" value="1"/>
</dbReference>
<dbReference type="InterPro" id="IPR051091">
    <property type="entry name" value="O-Glucosyltr/Glycosyltrsf_90"/>
</dbReference>
<evidence type="ECO:0000259" key="3">
    <source>
        <dbReference type="SMART" id="SM00672"/>
    </source>
</evidence>
<keyword evidence="1" id="KW-0175">Coiled coil</keyword>
<dbReference type="EMBL" id="PNBA02000001">
    <property type="protein sequence ID" value="KAG6437605.1"/>
    <property type="molecule type" value="Genomic_DNA"/>
</dbReference>
<evidence type="ECO:0000256" key="1">
    <source>
        <dbReference type="SAM" id="Coils"/>
    </source>
</evidence>
<accession>A0A8X8YTX6</accession>
<feature type="region of interest" description="Disordered" evidence="2">
    <location>
        <begin position="1"/>
        <end position="20"/>
    </location>
</feature>
<evidence type="ECO:0000313" key="4">
    <source>
        <dbReference type="EMBL" id="KAG6437605.1"/>
    </source>
</evidence>
<keyword evidence="5" id="KW-1185">Reference proteome</keyword>
<reference evidence="4" key="1">
    <citation type="submission" date="2018-01" db="EMBL/GenBank/DDBJ databases">
        <authorList>
            <person name="Mao J.F."/>
        </authorList>
    </citation>
    <scope>NUCLEOTIDE SEQUENCE</scope>
    <source>
        <strain evidence="4">Huo1</strain>
        <tissue evidence="4">Leaf</tissue>
    </source>
</reference>
<dbReference type="Proteomes" id="UP000298416">
    <property type="component" value="Unassembled WGS sequence"/>
</dbReference>
<feature type="compositionally biased region" description="Basic and acidic residues" evidence="2">
    <location>
        <begin position="1"/>
        <end position="17"/>
    </location>
</feature>
<dbReference type="PANTHER" id="PTHR12203:SF74">
    <property type="entry name" value="GLYCOSYLTRANSFERASE"/>
    <property type="match status" value="1"/>
</dbReference>